<dbReference type="PANTHER" id="PTHR32120:SF11">
    <property type="entry name" value="SMALL RIBOSOMAL SUBUNIT BIOGENESIS GTPASE RSGA 1, MITOCHONDRIAL-RELATED"/>
    <property type="match status" value="1"/>
</dbReference>
<feature type="binding site" evidence="3">
    <location>
        <position position="265"/>
    </location>
    <ligand>
        <name>Zn(2+)</name>
        <dbReference type="ChEBI" id="CHEBI:29105"/>
    </ligand>
</feature>
<feature type="binding site" evidence="3">
    <location>
        <position position="273"/>
    </location>
    <ligand>
        <name>Zn(2+)</name>
        <dbReference type="ChEBI" id="CHEBI:29105"/>
    </ligand>
</feature>
<sequence>MSDAPNQQRTAIIIAAHGRHYLAEADGVKLQCVTRGKKTNVAVGDIVHITMTSPDQGVIDKIEERKTLLYRSDQYKSKLLAANLTQLFIVVATEPGFTDDLVSRSLVAAEAAGIKAHLILNKTDVAAALPRARERVQLYANLGYPVHEVSATAAPEHAVATLQPLLAGQSSILIGQSGMGKSSLINLLVPDADIAVREISAALDTGKHTTTFTRLYTLPDLGPESSIIDSPGFQEFGLYHLSEGMLERAFVEFAPYLGHCKFYNCRHLIEPQCAVLDAVAAGKIAKMRHTLYGQLLHESSQTLY</sequence>
<evidence type="ECO:0000259" key="4">
    <source>
        <dbReference type="PROSITE" id="PS50936"/>
    </source>
</evidence>
<organism evidence="6 7">
    <name type="scientific">Duganella margarita</name>
    <dbReference type="NCBI Taxonomy" id="2692170"/>
    <lineage>
        <taxon>Bacteria</taxon>
        <taxon>Pseudomonadati</taxon>
        <taxon>Pseudomonadota</taxon>
        <taxon>Betaproteobacteria</taxon>
        <taxon>Burkholderiales</taxon>
        <taxon>Oxalobacteraceae</taxon>
        <taxon>Telluria group</taxon>
        <taxon>Duganella</taxon>
    </lineage>
</organism>
<keyword evidence="1 3" id="KW-0547">Nucleotide-binding</keyword>
<keyword evidence="7" id="KW-1185">Reference proteome</keyword>
<dbReference type="InterPro" id="IPR010914">
    <property type="entry name" value="RsgA_GTPase_dom"/>
</dbReference>
<comment type="subcellular location">
    <subcellularLocation>
        <location evidence="3">Cytoplasm</location>
    </subcellularLocation>
</comment>
<keyword evidence="3" id="KW-0694">RNA-binding</keyword>
<reference evidence="6 7" key="1">
    <citation type="submission" date="2019-12" db="EMBL/GenBank/DDBJ databases">
        <title>Novel species isolated from a subtropical stream in China.</title>
        <authorList>
            <person name="Lu H."/>
        </authorList>
    </citation>
    <scope>NUCLEOTIDE SEQUENCE [LARGE SCALE GENOMIC DNA]</scope>
    <source>
        <strain evidence="6 7">FT109W</strain>
    </source>
</reference>
<feature type="domain" description="EngC GTPase" evidence="4">
    <location>
        <begin position="82"/>
        <end position="234"/>
    </location>
</feature>
<evidence type="ECO:0000313" key="6">
    <source>
        <dbReference type="EMBL" id="MYN43232.1"/>
    </source>
</evidence>
<dbReference type="EC" id="3.6.1.-" evidence="3"/>
<feature type="binding site" evidence="3">
    <location>
        <position position="267"/>
    </location>
    <ligand>
        <name>Zn(2+)</name>
        <dbReference type="ChEBI" id="CHEBI:29105"/>
    </ligand>
</feature>
<evidence type="ECO:0000313" key="7">
    <source>
        <dbReference type="Proteomes" id="UP000466332"/>
    </source>
</evidence>
<dbReference type="Gene3D" id="1.10.40.50">
    <property type="entry name" value="Probable gtpase engc, domain 3"/>
    <property type="match status" value="1"/>
</dbReference>
<protein>
    <recommendedName>
        <fullName evidence="3">Small ribosomal subunit biogenesis GTPase RsgA</fullName>
        <ecNumber evidence="3">3.6.1.-</ecNumber>
    </recommendedName>
</protein>
<dbReference type="InterPro" id="IPR004881">
    <property type="entry name" value="Ribosome_biogen_GTPase_RsgA"/>
</dbReference>
<proteinExistence type="inferred from homology"/>
<dbReference type="CDD" id="cd01854">
    <property type="entry name" value="YjeQ_EngC"/>
    <property type="match status" value="1"/>
</dbReference>
<dbReference type="PROSITE" id="PS50936">
    <property type="entry name" value="ENGC_GTPASE"/>
    <property type="match status" value="1"/>
</dbReference>
<keyword evidence="3" id="KW-0699">rRNA-binding</keyword>
<dbReference type="EMBL" id="WWCS01000037">
    <property type="protein sequence ID" value="MYN43232.1"/>
    <property type="molecule type" value="Genomic_DNA"/>
</dbReference>
<comment type="caution">
    <text evidence="6">The sequence shown here is derived from an EMBL/GenBank/DDBJ whole genome shotgun (WGS) entry which is preliminary data.</text>
</comment>
<dbReference type="PROSITE" id="PS51721">
    <property type="entry name" value="G_CP"/>
    <property type="match status" value="1"/>
</dbReference>
<evidence type="ECO:0000256" key="2">
    <source>
        <dbReference type="ARBA" id="ARBA00023134"/>
    </source>
</evidence>
<dbReference type="NCBIfam" id="TIGR00157">
    <property type="entry name" value="ribosome small subunit-dependent GTPase A"/>
    <property type="match status" value="1"/>
</dbReference>
<keyword evidence="3" id="KW-0690">Ribosome biogenesis</keyword>
<gene>
    <name evidence="3 6" type="primary">rsgA</name>
    <name evidence="6" type="ORF">GTP55_28205</name>
</gene>
<name>A0ABW9WS49_9BURK</name>
<comment type="cofactor">
    <cofactor evidence="3">
        <name>Zn(2+)</name>
        <dbReference type="ChEBI" id="CHEBI:29105"/>
    </cofactor>
    <text evidence="3">Binds 1 zinc ion per subunit.</text>
</comment>
<feature type="binding site" evidence="3">
    <location>
        <begin position="175"/>
        <end position="183"/>
    </location>
    <ligand>
        <name>GTP</name>
        <dbReference type="ChEBI" id="CHEBI:37565"/>
    </ligand>
</feature>
<feature type="binding site" evidence="3">
    <location>
        <begin position="121"/>
        <end position="124"/>
    </location>
    <ligand>
        <name>GTP</name>
        <dbReference type="ChEBI" id="CHEBI:37565"/>
    </ligand>
</feature>
<comment type="function">
    <text evidence="3">One of several proteins that assist in the late maturation steps of the functional core of the 30S ribosomal subunit. Helps release RbfA from mature subunits. May play a role in the assembly of ribosomal proteins into the subunit. Circularly permuted GTPase that catalyzes slow GTP hydrolysis, GTPase activity is stimulated by the 30S ribosomal subunit.</text>
</comment>
<comment type="similarity">
    <text evidence="3">Belongs to the TRAFAC class YlqF/YawG GTPase family. RsgA subfamily.</text>
</comment>
<keyword evidence="3" id="KW-0963">Cytoplasm</keyword>
<dbReference type="Pfam" id="PF03193">
    <property type="entry name" value="RsgA_GTPase"/>
    <property type="match status" value="1"/>
</dbReference>
<feature type="domain" description="CP-type G" evidence="5">
    <location>
        <begin position="73"/>
        <end position="236"/>
    </location>
</feature>
<feature type="binding site" evidence="3">
    <location>
        <position position="260"/>
    </location>
    <ligand>
        <name>Zn(2+)</name>
        <dbReference type="ChEBI" id="CHEBI:29105"/>
    </ligand>
</feature>
<dbReference type="Proteomes" id="UP000466332">
    <property type="component" value="Unassembled WGS sequence"/>
</dbReference>
<evidence type="ECO:0000256" key="3">
    <source>
        <dbReference type="HAMAP-Rule" id="MF_01820"/>
    </source>
</evidence>
<dbReference type="Gene3D" id="2.40.50.140">
    <property type="entry name" value="Nucleic acid-binding proteins"/>
    <property type="match status" value="1"/>
</dbReference>
<dbReference type="Gene3D" id="3.40.50.300">
    <property type="entry name" value="P-loop containing nucleotide triphosphate hydrolases"/>
    <property type="match status" value="1"/>
</dbReference>
<dbReference type="InterPro" id="IPR027417">
    <property type="entry name" value="P-loop_NTPase"/>
</dbReference>
<dbReference type="SUPFAM" id="SSF52540">
    <property type="entry name" value="P-loop containing nucleoside triphosphate hydrolases"/>
    <property type="match status" value="1"/>
</dbReference>
<dbReference type="InterPro" id="IPR030378">
    <property type="entry name" value="G_CP_dom"/>
</dbReference>
<dbReference type="PANTHER" id="PTHR32120">
    <property type="entry name" value="SMALL RIBOSOMAL SUBUNIT BIOGENESIS GTPASE RSGA"/>
    <property type="match status" value="1"/>
</dbReference>
<keyword evidence="3" id="KW-0378">Hydrolase</keyword>
<accession>A0ABW9WS49</accession>
<evidence type="ECO:0000256" key="1">
    <source>
        <dbReference type="ARBA" id="ARBA00022741"/>
    </source>
</evidence>
<keyword evidence="2 3" id="KW-0342">GTP-binding</keyword>
<evidence type="ECO:0000259" key="5">
    <source>
        <dbReference type="PROSITE" id="PS51721"/>
    </source>
</evidence>
<keyword evidence="3" id="KW-0862">Zinc</keyword>
<dbReference type="InterPro" id="IPR012340">
    <property type="entry name" value="NA-bd_OB-fold"/>
</dbReference>
<dbReference type="RefSeq" id="WP_161048082.1">
    <property type="nucleotide sequence ID" value="NZ_WWCS01000037.1"/>
</dbReference>
<keyword evidence="3" id="KW-0479">Metal-binding</keyword>
<dbReference type="HAMAP" id="MF_01820">
    <property type="entry name" value="GTPase_RsgA"/>
    <property type="match status" value="1"/>
</dbReference>
<comment type="subunit">
    <text evidence="3">Monomer. Associates with 30S ribosomal subunit, binds 16S rRNA.</text>
</comment>
<dbReference type="SUPFAM" id="SSF50249">
    <property type="entry name" value="Nucleic acid-binding proteins"/>
    <property type="match status" value="1"/>
</dbReference>